<evidence type="ECO:0000256" key="1">
    <source>
        <dbReference type="ARBA" id="ARBA00022741"/>
    </source>
</evidence>
<dbReference type="GO" id="GO:0005525">
    <property type="term" value="F:GTP binding"/>
    <property type="evidence" value="ECO:0007669"/>
    <property type="project" value="UniProtKB-KW"/>
</dbReference>
<dbReference type="GO" id="GO:0016301">
    <property type="term" value="F:kinase activity"/>
    <property type="evidence" value="ECO:0007669"/>
    <property type="project" value="InterPro"/>
</dbReference>
<keyword evidence="2" id="KW-0342">GTP-binding</keyword>
<dbReference type="Gene3D" id="3.40.50.620">
    <property type="entry name" value="HUPs"/>
    <property type="match status" value="1"/>
</dbReference>
<feature type="domain" description="Cytidyltransferase-like" evidence="3">
    <location>
        <begin position="7"/>
        <end position="143"/>
    </location>
</feature>
<evidence type="ECO:0000256" key="2">
    <source>
        <dbReference type="ARBA" id="ARBA00023134"/>
    </source>
</evidence>
<dbReference type="InterPro" id="IPR004821">
    <property type="entry name" value="Cyt_trans-like"/>
</dbReference>
<dbReference type="Pfam" id="PF04019">
    <property type="entry name" value="DUF359"/>
    <property type="match status" value="1"/>
</dbReference>
<dbReference type="PANTHER" id="PTHR40732">
    <property type="entry name" value="UPF0218 PROTEIN TK1697"/>
    <property type="match status" value="1"/>
</dbReference>
<keyword evidence="1" id="KW-0547">Nucleotide-binding</keyword>
<dbReference type="Proteomes" id="UP000178461">
    <property type="component" value="Unassembled WGS sequence"/>
</dbReference>
<dbReference type="NCBIfam" id="NF001985">
    <property type="entry name" value="PRK00777.1"/>
    <property type="match status" value="1"/>
</dbReference>
<dbReference type="NCBIfam" id="TIGR00125">
    <property type="entry name" value="cyt_tran_rel"/>
    <property type="match status" value="1"/>
</dbReference>
<name>A0A1F6AVU1_9BACT</name>
<dbReference type="AlphaFoldDB" id="A0A1F6AVU1"/>
<comment type="caution">
    <text evidence="4">The sequence shown here is derived from an EMBL/GenBank/DDBJ whole genome shotgun (WGS) entry which is preliminary data.</text>
</comment>
<dbReference type="PANTHER" id="PTHR40732:SF1">
    <property type="entry name" value="GTP-DEPENDENT DEPHOSPHO-COA KINASE"/>
    <property type="match status" value="1"/>
</dbReference>
<dbReference type="GO" id="GO:0015937">
    <property type="term" value="P:coenzyme A biosynthetic process"/>
    <property type="evidence" value="ECO:0007669"/>
    <property type="project" value="InterPro"/>
</dbReference>
<dbReference type="InterPro" id="IPR014729">
    <property type="entry name" value="Rossmann-like_a/b/a_fold"/>
</dbReference>
<accession>A0A1F6AVU1</accession>
<evidence type="ECO:0000259" key="3">
    <source>
        <dbReference type="Pfam" id="PF01467"/>
    </source>
</evidence>
<protein>
    <recommendedName>
        <fullName evidence="3">Cytidyltransferase-like domain-containing protein</fullName>
    </recommendedName>
</protein>
<evidence type="ECO:0000313" key="5">
    <source>
        <dbReference type="Proteomes" id="UP000178461"/>
    </source>
</evidence>
<proteinExistence type="inferred from homology"/>
<evidence type="ECO:0000313" key="4">
    <source>
        <dbReference type="EMBL" id="OGG28811.1"/>
    </source>
</evidence>
<sequence>MYNHVFVAGTFDGMHRGHEVILRRAFIEGEHVTIGVTSDAFIKKFKFAQLDKLAKYSKRKKDLETWLRVHEKEAMIVSINDPYEPAASMADLDALIVTRENRNTGERINRLRQGSTLPCLALIEVPMVSGEDGRPISSTRLRNGEIDRNGRLIMPDSMRAELARPLGIVLSGSRIGEAIKNHRENLIVTVGDIATETLVKHGTIPSFSIIDQKVNRNAHDTLAHLPDTLLRNSIKVKSGPGYISQEAIKAITTWVKKPTTTLLVVDGEEDLLALPAIIHAPRGSILYYGQPNKGLACVIVTNEKKHEALALLARFS</sequence>
<organism evidence="4 5">
    <name type="scientific">Candidatus Gottesmanbacteria bacterium RIFCSPLOWO2_01_FULL_46_21</name>
    <dbReference type="NCBI Taxonomy" id="1798393"/>
    <lineage>
        <taxon>Bacteria</taxon>
        <taxon>Candidatus Gottesmaniibacteriota</taxon>
    </lineage>
</organism>
<reference evidence="4 5" key="1">
    <citation type="journal article" date="2016" name="Nat. Commun.">
        <title>Thousands of microbial genomes shed light on interconnected biogeochemical processes in an aquifer system.</title>
        <authorList>
            <person name="Anantharaman K."/>
            <person name="Brown C.T."/>
            <person name="Hug L.A."/>
            <person name="Sharon I."/>
            <person name="Castelle C.J."/>
            <person name="Probst A.J."/>
            <person name="Thomas B.C."/>
            <person name="Singh A."/>
            <person name="Wilkins M.J."/>
            <person name="Karaoz U."/>
            <person name="Brodie E.L."/>
            <person name="Williams K.H."/>
            <person name="Hubbard S.S."/>
            <person name="Banfield J.F."/>
        </authorList>
    </citation>
    <scope>NUCLEOTIDE SEQUENCE [LARGE SCALE GENOMIC DNA]</scope>
</reference>
<dbReference type="EMBL" id="MFJW01000044">
    <property type="protein sequence ID" value="OGG28811.1"/>
    <property type="molecule type" value="Genomic_DNA"/>
</dbReference>
<dbReference type="InterPro" id="IPR007164">
    <property type="entry name" value="GTP-dep_dephospho-CoA_kin"/>
</dbReference>
<dbReference type="Pfam" id="PF01467">
    <property type="entry name" value="CTP_transf_like"/>
    <property type="match status" value="1"/>
</dbReference>
<dbReference type="HAMAP" id="MF_00590">
    <property type="entry name" value="Dephospho_CoA_kinase_GTP_dep"/>
    <property type="match status" value="1"/>
</dbReference>
<gene>
    <name evidence="4" type="ORF">A2971_02880</name>
</gene>
<dbReference type="SUPFAM" id="SSF52374">
    <property type="entry name" value="Nucleotidylyl transferase"/>
    <property type="match status" value="1"/>
</dbReference>